<protein>
    <submittedName>
        <fullName evidence="11">Cytochrome P450</fullName>
    </submittedName>
</protein>
<reference evidence="11 12" key="1">
    <citation type="submission" date="2016-12" db="EMBL/GenBank/DDBJ databases">
        <title>The genomes of Aspergillus section Nigri reveals drivers in fungal speciation.</title>
        <authorList>
            <consortium name="DOE Joint Genome Institute"/>
            <person name="Vesth T.C."/>
            <person name="Nybo J."/>
            <person name="Theobald S."/>
            <person name="Brandl J."/>
            <person name="Frisvad J.C."/>
            <person name="Nielsen K.F."/>
            <person name="Lyhne E.K."/>
            <person name="Kogle M.E."/>
            <person name="Kuo A."/>
            <person name="Riley R."/>
            <person name="Clum A."/>
            <person name="Nolan M."/>
            <person name="Lipzen A."/>
            <person name="Salamov A."/>
            <person name="Henrissat B."/>
            <person name="Wiebenga A."/>
            <person name="De Vries R.P."/>
            <person name="Grigoriev I.V."/>
            <person name="Mortensen U.H."/>
            <person name="Andersen M.R."/>
            <person name="Baker S.E."/>
        </authorList>
    </citation>
    <scope>NUCLEOTIDE SEQUENCE [LARGE SCALE GENOMIC DNA]</scope>
    <source>
        <strain evidence="11 12">JOP 1030-1</strain>
    </source>
</reference>
<evidence type="ECO:0000256" key="4">
    <source>
        <dbReference type="ARBA" id="ARBA00022617"/>
    </source>
</evidence>
<sequence>SSTFYYLLRHPKALAKLQAELREGFLTDNPLNDEKLSRLPYLNACIHESLRLQSPVNDVGARISTGIEVDGVYVPRGAKVFVDKYSIHRSANYFQDPDQWDPERWTTPTAGSDLGAFSAFSVGTHACPGKMMGLRVLRLTVAKLLMRYDLELANPEFDWDRDAHCCHVWQDFRVAVRVRSQARSVG</sequence>
<dbReference type="GO" id="GO:0005506">
    <property type="term" value="F:iron ion binding"/>
    <property type="evidence" value="ECO:0007669"/>
    <property type="project" value="InterPro"/>
</dbReference>
<dbReference type="EMBL" id="KZ821247">
    <property type="protein sequence ID" value="PYH42956.1"/>
    <property type="molecule type" value="Genomic_DNA"/>
</dbReference>
<dbReference type="AlphaFoldDB" id="A0A318Z740"/>
<evidence type="ECO:0000256" key="8">
    <source>
        <dbReference type="ARBA" id="ARBA00023033"/>
    </source>
</evidence>
<keyword evidence="5 9" id="KW-0479">Metal-binding</keyword>
<dbReference type="PROSITE" id="PS00086">
    <property type="entry name" value="CYTOCHROME_P450"/>
    <property type="match status" value="1"/>
</dbReference>
<dbReference type="GO" id="GO:0004497">
    <property type="term" value="F:monooxygenase activity"/>
    <property type="evidence" value="ECO:0007669"/>
    <property type="project" value="UniProtKB-KW"/>
</dbReference>
<comment type="pathway">
    <text evidence="2">Secondary metabolite biosynthesis.</text>
</comment>
<dbReference type="InterPro" id="IPR050121">
    <property type="entry name" value="Cytochrome_P450_monoxygenase"/>
</dbReference>
<evidence type="ECO:0000256" key="7">
    <source>
        <dbReference type="ARBA" id="ARBA00023004"/>
    </source>
</evidence>
<comment type="similarity">
    <text evidence="3 10">Belongs to the cytochrome P450 family.</text>
</comment>
<keyword evidence="8 10" id="KW-0503">Monooxygenase</keyword>
<keyword evidence="6 10" id="KW-0560">Oxidoreductase</keyword>
<evidence type="ECO:0000313" key="12">
    <source>
        <dbReference type="Proteomes" id="UP000248349"/>
    </source>
</evidence>
<name>A0A318Z740_9EURO</name>
<accession>A0A318Z740</accession>
<keyword evidence="12" id="KW-1185">Reference proteome</keyword>
<dbReference type="PRINTS" id="PR00465">
    <property type="entry name" value="EP450IV"/>
</dbReference>
<dbReference type="STRING" id="1450539.A0A318Z740"/>
<dbReference type="Proteomes" id="UP000248349">
    <property type="component" value="Unassembled WGS sequence"/>
</dbReference>
<evidence type="ECO:0000313" key="11">
    <source>
        <dbReference type="EMBL" id="PYH42956.1"/>
    </source>
</evidence>
<keyword evidence="4 9" id="KW-0349">Heme</keyword>
<dbReference type="PRINTS" id="PR00385">
    <property type="entry name" value="P450"/>
</dbReference>
<evidence type="ECO:0000256" key="1">
    <source>
        <dbReference type="ARBA" id="ARBA00001971"/>
    </source>
</evidence>
<dbReference type="Pfam" id="PF00067">
    <property type="entry name" value="p450"/>
    <property type="match status" value="1"/>
</dbReference>
<feature type="non-terminal residue" evidence="11">
    <location>
        <position position="1"/>
    </location>
</feature>
<organism evidence="11 12">
    <name type="scientific">Aspergillus saccharolyticus JOP 1030-1</name>
    <dbReference type="NCBI Taxonomy" id="1450539"/>
    <lineage>
        <taxon>Eukaryota</taxon>
        <taxon>Fungi</taxon>
        <taxon>Dikarya</taxon>
        <taxon>Ascomycota</taxon>
        <taxon>Pezizomycotina</taxon>
        <taxon>Eurotiomycetes</taxon>
        <taxon>Eurotiomycetidae</taxon>
        <taxon>Eurotiales</taxon>
        <taxon>Aspergillaceae</taxon>
        <taxon>Aspergillus</taxon>
        <taxon>Aspergillus subgen. Circumdati</taxon>
    </lineage>
</organism>
<dbReference type="GeneID" id="37073281"/>
<feature type="binding site" description="axial binding residue" evidence="9">
    <location>
        <position position="127"/>
    </location>
    <ligand>
        <name>heme</name>
        <dbReference type="ChEBI" id="CHEBI:30413"/>
    </ligand>
    <ligandPart>
        <name>Fe</name>
        <dbReference type="ChEBI" id="CHEBI:18248"/>
    </ligandPart>
</feature>
<evidence type="ECO:0000256" key="5">
    <source>
        <dbReference type="ARBA" id="ARBA00022723"/>
    </source>
</evidence>
<evidence type="ECO:0000256" key="10">
    <source>
        <dbReference type="RuleBase" id="RU000461"/>
    </source>
</evidence>
<dbReference type="RefSeq" id="XP_025428938.1">
    <property type="nucleotide sequence ID" value="XM_025572053.1"/>
</dbReference>
<keyword evidence="7 9" id="KW-0408">Iron</keyword>
<dbReference type="OrthoDB" id="1470350at2759"/>
<dbReference type="GO" id="GO:0016705">
    <property type="term" value="F:oxidoreductase activity, acting on paired donors, with incorporation or reduction of molecular oxygen"/>
    <property type="evidence" value="ECO:0007669"/>
    <property type="project" value="InterPro"/>
</dbReference>
<evidence type="ECO:0000256" key="6">
    <source>
        <dbReference type="ARBA" id="ARBA00023002"/>
    </source>
</evidence>
<evidence type="ECO:0000256" key="3">
    <source>
        <dbReference type="ARBA" id="ARBA00010617"/>
    </source>
</evidence>
<proteinExistence type="inferred from homology"/>
<dbReference type="PANTHER" id="PTHR24305">
    <property type="entry name" value="CYTOCHROME P450"/>
    <property type="match status" value="1"/>
</dbReference>
<dbReference type="InterPro" id="IPR002403">
    <property type="entry name" value="Cyt_P450_E_grp-IV"/>
</dbReference>
<dbReference type="InterPro" id="IPR001128">
    <property type="entry name" value="Cyt_P450"/>
</dbReference>
<evidence type="ECO:0000256" key="9">
    <source>
        <dbReference type="PIRSR" id="PIRSR602403-1"/>
    </source>
</evidence>
<gene>
    <name evidence="11" type="ORF">BP01DRAFT_302025</name>
</gene>
<dbReference type="SUPFAM" id="SSF48264">
    <property type="entry name" value="Cytochrome P450"/>
    <property type="match status" value="1"/>
</dbReference>
<dbReference type="GO" id="GO:0020037">
    <property type="term" value="F:heme binding"/>
    <property type="evidence" value="ECO:0007669"/>
    <property type="project" value="InterPro"/>
</dbReference>
<evidence type="ECO:0000256" key="2">
    <source>
        <dbReference type="ARBA" id="ARBA00005179"/>
    </source>
</evidence>
<dbReference type="Gene3D" id="1.10.630.10">
    <property type="entry name" value="Cytochrome P450"/>
    <property type="match status" value="1"/>
</dbReference>
<dbReference type="InterPro" id="IPR036396">
    <property type="entry name" value="Cyt_P450_sf"/>
</dbReference>
<dbReference type="InterPro" id="IPR017972">
    <property type="entry name" value="Cyt_P450_CS"/>
</dbReference>
<comment type="cofactor">
    <cofactor evidence="1 9">
        <name>heme</name>
        <dbReference type="ChEBI" id="CHEBI:30413"/>
    </cofactor>
</comment>
<dbReference type="PANTHER" id="PTHR24305:SF162">
    <property type="entry name" value="P450, PUTATIVE (EUROFUNG)-RELATED"/>
    <property type="match status" value="1"/>
</dbReference>